<dbReference type="EMBL" id="LWDV01000006">
    <property type="protein sequence ID" value="OCL28113.1"/>
    <property type="molecule type" value="Genomic_DNA"/>
</dbReference>
<keyword evidence="7 8" id="KW-0472">Membrane</keyword>
<dbReference type="OrthoDB" id="9792889at2"/>
<keyword evidence="4" id="KW-1003">Cell membrane</keyword>
<dbReference type="AlphaFoldDB" id="A0A1C0ACN1"/>
<name>A0A1C0ACN1_9FIRM</name>
<dbReference type="RefSeq" id="WP_068715234.1">
    <property type="nucleotide sequence ID" value="NZ_LWDV01000006.1"/>
</dbReference>
<dbReference type="PANTHER" id="PTHR30472:SF25">
    <property type="entry name" value="ABC TRANSPORTER PERMEASE PROTEIN MJ0876-RELATED"/>
    <property type="match status" value="1"/>
</dbReference>
<keyword evidence="5 8" id="KW-0812">Transmembrane</keyword>
<sequence length="331" mass="35602">MEIKLKDILIIIILFILLTIGIIIALSLGTVKIPIIAGIKGDLTTIHQMIFYKIRLPRILLAALVGSALSTSGVVFQGIFKNVMADPYIIGISSGASLGASVAINFGLIYYWRGISSLACFAFLGAFITTFLVYNLAKTKGKVPTSILLLSGIAISFFLSSLVSLLMILDSGNLQKVFYWMMGSLANSTWQEVKMILPGIMIGFLMVYFLADDLNILLLGEETAYYLGVEVEKVNLLLLVAGSLLASMAVSVSGIIGFVGLVVPHVLRLVLGPDHRILLPASALGGAILLIVTDTIARTILAPTELPVGIITALCGAPFFIYLLHKKKVRF</sequence>
<keyword evidence="10" id="KW-1185">Reference proteome</keyword>
<keyword evidence="3" id="KW-0813">Transport</keyword>
<dbReference type="FunFam" id="1.10.3470.10:FF:000001">
    <property type="entry name" value="Vitamin B12 ABC transporter permease BtuC"/>
    <property type="match status" value="1"/>
</dbReference>
<feature type="transmembrane region" description="Helical" evidence="8">
    <location>
        <begin position="236"/>
        <end position="265"/>
    </location>
</feature>
<evidence type="ECO:0000256" key="8">
    <source>
        <dbReference type="SAM" id="Phobius"/>
    </source>
</evidence>
<evidence type="ECO:0000256" key="5">
    <source>
        <dbReference type="ARBA" id="ARBA00022692"/>
    </source>
</evidence>
<dbReference type="SUPFAM" id="SSF81345">
    <property type="entry name" value="ABC transporter involved in vitamin B12 uptake, BtuC"/>
    <property type="match status" value="1"/>
</dbReference>
<evidence type="ECO:0000256" key="3">
    <source>
        <dbReference type="ARBA" id="ARBA00022448"/>
    </source>
</evidence>
<feature type="transmembrane region" description="Helical" evidence="8">
    <location>
        <begin position="306"/>
        <end position="324"/>
    </location>
</feature>
<evidence type="ECO:0000256" key="4">
    <source>
        <dbReference type="ARBA" id="ARBA00022475"/>
    </source>
</evidence>
<evidence type="ECO:0000256" key="1">
    <source>
        <dbReference type="ARBA" id="ARBA00004651"/>
    </source>
</evidence>
<dbReference type="Proteomes" id="UP000093514">
    <property type="component" value="Unassembled WGS sequence"/>
</dbReference>
<feature type="transmembrane region" description="Helical" evidence="8">
    <location>
        <begin position="193"/>
        <end position="211"/>
    </location>
</feature>
<feature type="transmembrane region" description="Helical" evidence="8">
    <location>
        <begin position="149"/>
        <end position="172"/>
    </location>
</feature>
<reference evidence="9 10" key="2">
    <citation type="submission" date="2016-08" db="EMBL/GenBank/DDBJ databases">
        <title>Orenia metallireducens sp. nov. strain Z6, a Novel Metal-reducing Firmicute from the Deep Subsurface.</title>
        <authorList>
            <person name="Maxim B.I."/>
            <person name="Kenneth K."/>
            <person name="Flynn T.M."/>
            <person name="Oloughlin E.J."/>
            <person name="Locke R.A."/>
            <person name="Weber J.R."/>
            <person name="Egan S.M."/>
            <person name="Mackie R.I."/>
            <person name="Cann I.K."/>
        </authorList>
    </citation>
    <scope>NUCLEOTIDE SEQUENCE [LARGE SCALE GENOMIC DNA]</scope>
    <source>
        <strain evidence="9 10">Z6</strain>
    </source>
</reference>
<protein>
    <submittedName>
        <fullName evidence="9">Iron ABC transporter</fullName>
    </submittedName>
</protein>
<comment type="subcellular location">
    <subcellularLocation>
        <location evidence="1">Cell membrane</location>
        <topology evidence="1">Multi-pass membrane protein</topology>
    </subcellularLocation>
</comment>
<dbReference type="PANTHER" id="PTHR30472">
    <property type="entry name" value="FERRIC ENTEROBACTIN TRANSPORT SYSTEM PERMEASE PROTEIN"/>
    <property type="match status" value="1"/>
</dbReference>
<gene>
    <name evidence="9" type="ORF">U472_02665</name>
</gene>
<feature type="transmembrane region" description="Helical" evidence="8">
    <location>
        <begin position="118"/>
        <end position="137"/>
    </location>
</feature>
<accession>A0A1C0ACN1</accession>
<evidence type="ECO:0000313" key="9">
    <source>
        <dbReference type="EMBL" id="OCL28113.1"/>
    </source>
</evidence>
<dbReference type="GO" id="GO:0033214">
    <property type="term" value="P:siderophore-iron import into cell"/>
    <property type="evidence" value="ECO:0007669"/>
    <property type="project" value="TreeGrafter"/>
</dbReference>
<dbReference type="GO" id="GO:0005886">
    <property type="term" value="C:plasma membrane"/>
    <property type="evidence" value="ECO:0007669"/>
    <property type="project" value="UniProtKB-SubCell"/>
</dbReference>
<evidence type="ECO:0000256" key="2">
    <source>
        <dbReference type="ARBA" id="ARBA00007935"/>
    </source>
</evidence>
<keyword evidence="6 8" id="KW-1133">Transmembrane helix</keyword>
<comment type="similarity">
    <text evidence="2">Belongs to the binding-protein-dependent transport system permease family. FecCD subfamily.</text>
</comment>
<dbReference type="Gene3D" id="1.10.3470.10">
    <property type="entry name" value="ABC transporter involved in vitamin B12 uptake, BtuC"/>
    <property type="match status" value="1"/>
</dbReference>
<evidence type="ECO:0000256" key="7">
    <source>
        <dbReference type="ARBA" id="ARBA00023136"/>
    </source>
</evidence>
<dbReference type="GO" id="GO:0022857">
    <property type="term" value="F:transmembrane transporter activity"/>
    <property type="evidence" value="ECO:0007669"/>
    <property type="project" value="InterPro"/>
</dbReference>
<evidence type="ECO:0000256" key="6">
    <source>
        <dbReference type="ARBA" id="ARBA00022989"/>
    </source>
</evidence>
<dbReference type="InterPro" id="IPR000522">
    <property type="entry name" value="ABC_transptr_permease_BtuC"/>
</dbReference>
<dbReference type="InterPro" id="IPR037294">
    <property type="entry name" value="ABC_BtuC-like"/>
</dbReference>
<proteinExistence type="inferred from homology"/>
<feature type="transmembrane region" description="Helical" evidence="8">
    <location>
        <begin position="7"/>
        <end position="27"/>
    </location>
</feature>
<comment type="caution">
    <text evidence="9">The sequence shown here is derived from an EMBL/GenBank/DDBJ whole genome shotgun (WGS) entry which is preliminary data.</text>
</comment>
<evidence type="ECO:0000313" key="10">
    <source>
        <dbReference type="Proteomes" id="UP000093514"/>
    </source>
</evidence>
<feature type="transmembrane region" description="Helical" evidence="8">
    <location>
        <begin position="88"/>
        <end position="111"/>
    </location>
</feature>
<dbReference type="CDD" id="cd06550">
    <property type="entry name" value="TM_ABC_iron-siderophores_like"/>
    <property type="match status" value="1"/>
</dbReference>
<feature type="transmembrane region" description="Helical" evidence="8">
    <location>
        <begin position="59"/>
        <end position="76"/>
    </location>
</feature>
<feature type="transmembrane region" description="Helical" evidence="8">
    <location>
        <begin position="277"/>
        <end position="300"/>
    </location>
</feature>
<organism evidence="9 10">
    <name type="scientific">Orenia metallireducens</name>
    <dbReference type="NCBI Taxonomy" id="1413210"/>
    <lineage>
        <taxon>Bacteria</taxon>
        <taxon>Bacillati</taxon>
        <taxon>Bacillota</taxon>
        <taxon>Clostridia</taxon>
        <taxon>Halanaerobiales</taxon>
        <taxon>Halobacteroidaceae</taxon>
        <taxon>Orenia</taxon>
    </lineage>
</organism>
<reference evidence="10" key="1">
    <citation type="submission" date="2016-07" db="EMBL/GenBank/DDBJ databases">
        <authorList>
            <person name="Florea S."/>
            <person name="Webb J.S."/>
            <person name="Jaromczyk J."/>
            <person name="Schardl C.L."/>
        </authorList>
    </citation>
    <scope>NUCLEOTIDE SEQUENCE [LARGE SCALE GENOMIC DNA]</scope>
    <source>
        <strain evidence="10">Z6</strain>
    </source>
</reference>
<dbReference type="Pfam" id="PF01032">
    <property type="entry name" value="FecCD"/>
    <property type="match status" value="1"/>
</dbReference>